<dbReference type="Proteomes" id="UP000004184">
    <property type="component" value="Unassembled WGS sequence"/>
</dbReference>
<evidence type="ECO:0000313" key="2">
    <source>
        <dbReference type="EMBL" id="EFL33088.1"/>
    </source>
</evidence>
<dbReference type="STRING" id="591159.SSQG_03606"/>
<accession>D9WXP3</accession>
<evidence type="ECO:0000256" key="1">
    <source>
        <dbReference type="SAM" id="MobiDB-lite"/>
    </source>
</evidence>
<gene>
    <name evidence="2" type="ORF">SSQG_03606</name>
</gene>
<protein>
    <submittedName>
        <fullName evidence="2">Predicted protein</fullName>
    </submittedName>
</protein>
<reference evidence="3" key="1">
    <citation type="submission" date="2009-02" db="EMBL/GenBank/DDBJ databases">
        <title>Annotation of Streptomyces viridochromogenes strain DSM 40736.</title>
        <authorList>
            <consortium name="The Broad Institute Genome Sequencing Platform"/>
            <consortium name="Broad Institute Microbial Sequencing Center"/>
            <person name="Fischbach M."/>
            <person name="Godfrey P."/>
            <person name="Ward D."/>
            <person name="Young S."/>
            <person name="Zeng Q."/>
            <person name="Koehrsen M."/>
            <person name="Alvarado L."/>
            <person name="Berlin A.M."/>
            <person name="Bochicchio J."/>
            <person name="Borenstein D."/>
            <person name="Chapman S.B."/>
            <person name="Chen Z."/>
            <person name="Engels R."/>
            <person name="Freedman E."/>
            <person name="Gellesch M."/>
            <person name="Goldberg J."/>
            <person name="Griggs A."/>
            <person name="Gujja S."/>
            <person name="Heilman E.R."/>
            <person name="Heiman D.I."/>
            <person name="Hepburn T.A."/>
            <person name="Howarth C."/>
            <person name="Jen D."/>
            <person name="Larson L."/>
            <person name="Lewis B."/>
            <person name="Mehta T."/>
            <person name="Park D."/>
            <person name="Pearson M."/>
            <person name="Richards J."/>
            <person name="Roberts A."/>
            <person name="Saif S."/>
            <person name="Shea T.D."/>
            <person name="Shenoy N."/>
            <person name="Sisk P."/>
            <person name="Stolte C."/>
            <person name="Sykes S.N."/>
            <person name="Thomson T."/>
            <person name="Walk T."/>
            <person name="White J."/>
            <person name="Yandava C."/>
            <person name="Straight P."/>
            <person name="Clardy J."/>
            <person name="Hung D."/>
            <person name="Kolter R."/>
            <person name="Mekalanos J."/>
            <person name="Walker S."/>
            <person name="Walsh C.T."/>
            <person name="Wieland-Brown L.C."/>
            <person name="Haas B."/>
            <person name="Nusbaum C."/>
            <person name="Birren B."/>
        </authorList>
    </citation>
    <scope>NUCLEOTIDE SEQUENCE [LARGE SCALE GENOMIC DNA]</scope>
    <source>
        <strain evidence="3">DSM 40736 / JCM 4977 / BCRC 1201 / Tue 494</strain>
    </source>
</reference>
<dbReference type="RefSeq" id="WP_003991198.1">
    <property type="nucleotide sequence ID" value="NZ_GG657757.1"/>
</dbReference>
<name>D9WXP3_STRVT</name>
<dbReference type="EMBL" id="GG657757">
    <property type="protein sequence ID" value="EFL33088.1"/>
    <property type="molecule type" value="Genomic_DNA"/>
</dbReference>
<proteinExistence type="predicted"/>
<organism evidence="2 3">
    <name type="scientific">Streptomyces viridochromogenes (strain DSM 40736 / JCM 4977 / BCRC 1201 / Tue 494)</name>
    <dbReference type="NCBI Taxonomy" id="591159"/>
    <lineage>
        <taxon>Bacteria</taxon>
        <taxon>Bacillati</taxon>
        <taxon>Actinomycetota</taxon>
        <taxon>Actinomycetes</taxon>
        <taxon>Kitasatosporales</taxon>
        <taxon>Streptomycetaceae</taxon>
        <taxon>Streptomyces</taxon>
    </lineage>
</organism>
<evidence type="ECO:0000313" key="3">
    <source>
        <dbReference type="Proteomes" id="UP000004184"/>
    </source>
</evidence>
<dbReference type="HOGENOM" id="CLU_2248680_0_0_11"/>
<dbReference type="AlphaFoldDB" id="D9WXP3"/>
<feature type="region of interest" description="Disordered" evidence="1">
    <location>
        <begin position="38"/>
        <end position="60"/>
    </location>
</feature>
<sequence>MHDLIPRALEWLRLLFAPGTGKRRRCLRCSPHLRLTPVRPVSQPEPSHLPRHRSPYGLPTHLDGTASALVRPYLAAHEALVGDQKAAA</sequence>
<keyword evidence="3" id="KW-1185">Reference proteome</keyword>